<reference evidence="3" key="1">
    <citation type="journal article" date="2018" name="Nat. Microbiol.">
        <title>Leveraging single-cell genomics to expand the fungal tree of life.</title>
        <authorList>
            <person name="Ahrendt S.R."/>
            <person name="Quandt C.A."/>
            <person name="Ciobanu D."/>
            <person name="Clum A."/>
            <person name="Salamov A."/>
            <person name="Andreopoulos B."/>
            <person name="Cheng J.F."/>
            <person name="Woyke T."/>
            <person name="Pelin A."/>
            <person name="Henrissat B."/>
            <person name="Reynolds N.K."/>
            <person name="Benny G.L."/>
            <person name="Smith M.E."/>
            <person name="James T.Y."/>
            <person name="Grigoriev I.V."/>
        </authorList>
    </citation>
    <scope>NUCLEOTIDE SEQUENCE [LARGE SCALE GENOMIC DNA]</scope>
</reference>
<proteinExistence type="predicted"/>
<evidence type="ECO:0000256" key="1">
    <source>
        <dbReference type="SAM" id="MobiDB-lite"/>
    </source>
</evidence>
<dbReference type="AlphaFoldDB" id="A0A4P9WF79"/>
<evidence type="ECO:0000313" key="3">
    <source>
        <dbReference type="Proteomes" id="UP000269721"/>
    </source>
</evidence>
<organism evidence="2 3">
    <name type="scientific">Blyttiomyces helicus</name>
    <dbReference type="NCBI Taxonomy" id="388810"/>
    <lineage>
        <taxon>Eukaryota</taxon>
        <taxon>Fungi</taxon>
        <taxon>Fungi incertae sedis</taxon>
        <taxon>Chytridiomycota</taxon>
        <taxon>Chytridiomycota incertae sedis</taxon>
        <taxon>Chytridiomycetes</taxon>
        <taxon>Chytridiomycetes incertae sedis</taxon>
        <taxon>Blyttiomyces</taxon>
    </lineage>
</organism>
<protein>
    <submittedName>
        <fullName evidence="2">Uncharacterized protein</fullName>
    </submittedName>
</protein>
<sequence length="175" mass="18908">MAFQSLPSFFPFFLIFQPPSIMLLTTRHQPAARPAKRTSPSPTSSLHEIVQYTCVMDHFDEHSKWVCHPIVRVFTKSVSSPLKTATSFPARSAPVATPPLPLTHPRPLVQKIQRVTMNLLAGSRLTQGGRSMSASAVRLSPSKKEAVDQSSHHGAPPLCTEALAGGHGGPVVSLV</sequence>
<dbReference type="EMBL" id="KZ995958">
    <property type="protein sequence ID" value="RKO89670.1"/>
    <property type="molecule type" value="Genomic_DNA"/>
</dbReference>
<name>A0A4P9WF79_9FUNG</name>
<evidence type="ECO:0000313" key="2">
    <source>
        <dbReference type="EMBL" id="RKO89670.1"/>
    </source>
</evidence>
<feature type="region of interest" description="Disordered" evidence="1">
    <location>
        <begin position="139"/>
        <end position="162"/>
    </location>
</feature>
<dbReference type="Proteomes" id="UP000269721">
    <property type="component" value="Unassembled WGS sequence"/>
</dbReference>
<feature type="compositionally biased region" description="Basic and acidic residues" evidence="1">
    <location>
        <begin position="142"/>
        <end position="151"/>
    </location>
</feature>
<accession>A0A4P9WF79</accession>
<keyword evidence="3" id="KW-1185">Reference proteome</keyword>
<gene>
    <name evidence="2" type="ORF">BDK51DRAFT_50328</name>
</gene>